<proteinExistence type="predicted"/>
<gene>
    <name evidence="2" type="ORF">DEO72_LG2g4363</name>
</gene>
<evidence type="ECO:0000313" key="3">
    <source>
        <dbReference type="Proteomes" id="UP000501690"/>
    </source>
</evidence>
<sequence>MALSQKEMLRRIKHQGNAKVGMSSKNKSFFAKTALNTDREATPSDPKLKKRKMVQKDSSLVATEGLESNDHPTSIGVPNMKKSFSDEEFLHLAHGQTNNYSAANEIVLAKRPPHSMHEDLLRYLHQE</sequence>
<accession>A0A4D6L682</accession>
<dbReference type="Proteomes" id="UP000501690">
    <property type="component" value="Linkage Group LG2"/>
</dbReference>
<organism evidence="2 3">
    <name type="scientific">Vigna unguiculata</name>
    <name type="common">Cowpea</name>
    <dbReference type="NCBI Taxonomy" id="3917"/>
    <lineage>
        <taxon>Eukaryota</taxon>
        <taxon>Viridiplantae</taxon>
        <taxon>Streptophyta</taxon>
        <taxon>Embryophyta</taxon>
        <taxon>Tracheophyta</taxon>
        <taxon>Spermatophyta</taxon>
        <taxon>Magnoliopsida</taxon>
        <taxon>eudicotyledons</taxon>
        <taxon>Gunneridae</taxon>
        <taxon>Pentapetalae</taxon>
        <taxon>rosids</taxon>
        <taxon>fabids</taxon>
        <taxon>Fabales</taxon>
        <taxon>Fabaceae</taxon>
        <taxon>Papilionoideae</taxon>
        <taxon>50 kb inversion clade</taxon>
        <taxon>NPAAA clade</taxon>
        <taxon>indigoferoid/millettioid clade</taxon>
        <taxon>Phaseoleae</taxon>
        <taxon>Vigna</taxon>
    </lineage>
</organism>
<evidence type="ECO:0000256" key="1">
    <source>
        <dbReference type="SAM" id="MobiDB-lite"/>
    </source>
</evidence>
<dbReference type="EMBL" id="CP039346">
    <property type="protein sequence ID" value="QCD84013.1"/>
    <property type="molecule type" value="Genomic_DNA"/>
</dbReference>
<protein>
    <submittedName>
        <fullName evidence="2">Uncharacterized protein</fullName>
    </submittedName>
</protein>
<reference evidence="2 3" key="1">
    <citation type="submission" date="2019-04" db="EMBL/GenBank/DDBJ databases">
        <title>An improved genome assembly and genetic linkage map for asparagus bean, Vigna unguiculata ssp. sesquipedialis.</title>
        <authorList>
            <person name="Xia Q."/>
            <person name="Zhang R."/>
            <person name="Dong Y."/>
        </authorList>
    </citation>
    <scope>NUCLEOTIDE SEQUENCE [LARGE SCALE GENOMIC DNA]</scope>
    <source>
        <tissue evidence="2">Leaf</tissue>
    </source>
</reference>
<feature type="region of interest" description="Disordered" evidence="1">
    <location>
        <begin position="31"/>
        <end position="54"/>
    </location>
</feature>
<evidence type="ECO:0000313" key="2">
    <source>
        <dbReference type="EMBL" id="QCD84013.1"/>
    </source>
</evidence>
<name>A0A4D6L682_VIGUN</name>
<keyword evidence="3" id="KW-1185">Reference proteome</keyword>
<dbReference type="AlphaFoldDB" id="A0A4D6L682"/>